<dbReference type="Gene3D" id="1.20.1080.10">
    <property type="entry name" value="Glycerol uptake facilitator protein"/>
    <property type="match status" value="1"/>
</dbReference>
<proteinExistence type="inferred from homology"/>
<reference evidence="9" key="1">
    <citation type="submission" date="2016-05" db="EMBL/GenBank/DDBJ databases">
        <title>Comparative genomics of biotechnologically important yeasts.</title>
        <authorList>
            <consortium name="DOE Joint Genome Institute"/>
            <person name="Riley R."/>
            <person name="Haridas S."/>
            <person name="Wolfe K.H."/>
            <person name="Lopes M.R."/>
            <person name="Hittinger C.T."/>
            <person name="Goker M."/>
            <person name="Salamov A."/>
            <person name="Wisecaver J."/>
            <person name="Long T.M."/>
            <person name="Aerts A.L."/>
            <person name="Barry K."/>
            <person name="Choi C."/>
            <person name="Clum A."/>
            <person name="Coughlan A.Y."/>
            <person name="Deshpande S."/>
            <person name="Douglass A.P."/>
            <person name="Hanson S.J."/>
            <person name="Klenk H.-P."/>
            <person name="Labutti K."/>
            <person name="Lapidus A."/>
            <person name="Lindquist E."/>
            <person name="Lipzen A."/>
            <person name="Meier-Kolthoff J.P."/>
            <person name="Ohm R.A."/>
            <person name="Otillar R.P."/>
            <person name="Pangilinan J."/>
            <person name="Peng Y."/>
            <person name="Rokas A."/>
            <person name="Rosa C.A."/>
            <person name="Scheuner C."/>
            <person name="Sibirny A.A."/>
            <person name="Slot J.C."/>
            <person name="Stielow J.B."/>
            <person name="Sun H."/>
            <person name="Kurtzman C.P."/>
            <person name="Blackwell M."/>
            <person name="Grigoriev I.V."/>
            <person name="Jeffries T.W."/>
        </authorList>
    </citation>
    <scope>NUCLEOTIDE SEQUENCE [LARGE SCALE GENOMIC DNA]</scope>
    <source>
        <strain evidence="9">NRRL Y-1933</strain>
    </source>
</reference>
<sequence length="556" mass="61914">MGSDDSLYLTTYEAALAVVATSMKKARLRIDTLIINSIMGGIFFTSGGMLHVMAQSLCPEIYKSDPGIIQLIQGLVYPIGLFYVVIMGVDLFNSNILFFSVGVCRGAVSILDLIISWFVSWWFNLAGNIFVCYIFCHYSEVTSTSLMIEGSVAILVSKAEHSFVQTLLRAMAGNFFVCLAIYLQLMAKPLHVKFLMMLLPVFTFVAMGFTHSVADMFMLVIGLINKAPVPFATVVWKVFLPGAIGNMIGGSFFGIVIPWYLHLVVVERDQRLLNLPKYDVRDEQPELNQDSRVVRQKVPEEDDIVEEYPDDYLPEKEKSENSQEISKNLSRVPTLSSRATGMSRSSAASIRQRHKSPQNVFPVYGMGPPSERERSIASGKSSKNLNDNASVYTAGTEFDVEPAKSAEYIGTQIRRALSRRQSSNKTDLEQQRSPSIENRPSLFKSRTVSSRQAPFKNFSFSNYSTKSKNNLSDLNERMDRAGINNVAAQASNEAAGISPFSMTQKRKSIPKQSSPERPIPTQIEEESLSKSESKDADGDSSFKIALYNPEDGERKD</sequence>
<gene>
    <name evidence="8" type="ORF">HYPBUDRAFT_107001</name>
</gene>
<dbReference type="GO" id="GO:0140299">
    <property type="term" value="F:molecular sensor activity"/>
    <property type="evidence" value="ECO:0007669"/>
    <property type="project" value="EnsemblFungi"/>
</dbReference>
<feature type="transmembrane region" description="Helical" evidence="7">
    <location>
        <begin position="167"/>
        <end position="185"/>
    </location>
</feature>
<evidence type="ECO:0000313" key="9">
    <source>
        <dbReference type="Proteomes" id="UP000095085"/>
    </source>
</evidence>
<feature type="transmembrane region" description="Helical" evidence="7">
    <location>
        <begin position="197"/>
        <end position="224"/>
    </location>
</feature>
<evidence type="ECO:0000256" key="1">
    <source>
        <dbReference type="ARBA" id="ARBA00004141"/>
    </source>
</evidence>
<evidence type="ECO:0000256" key="7">
    <source>
        <dbReference type="SAM" id="Phobius"/>
    </source>
</evidence>
<dbReference type="InterPro" id="IPR000292">
    <property type="entry name" value="For/NO2_transpt"/>
</dbReference>
<feature type="transmembrane region" description="Helical" evidence="7">
    <location>
        <begin position="244"/>
        <end position="266"/>
    </location>
</feature>
<dbReference type="EMBL" id="KV454540">
    <property type="protein sequence ID" value="ODV68226.1"/>
    <property type="molecule type" value="Genomic_DNA"/>
</dbReference>
<evidence type="ECO:0000256" key="6">
    <source>
        <dbReference type="SAM" id="MobiDB-lite"/>
    </source>
</evidence>
<dbReference type="AlphaFoldDB" id="A0A1E4RLV7"/>
<accession>A0A1E4RLV7</accession>
<feature type="compositionally biased region" description="Acidic residues" evidence="6">
    <location>
        <begin position="300"/>
        <end position="312"/>
    </location>
</feature>
<dbReference type="PANTHER" id="PTHR30520">
    <property type="entry name" value="FORMATE TRANSPORTER-RELATED"/>
    <property type="match status" value="1"/>
</dbReference>
<keyword evidence="3 7" id="KW-1133">Transmembrane helix</keyword>
<dbReference type="GO" id="GO:0005886">
    <property type="term" value="C:plasma membrane"/>
    <property type="evidence" value="ECO:0007669"/>
    <property type="project" value="TreeGrafter"/>
</dbReference>
<feature type="transmembrane region" description="Helical" evidence="7">
    <location>
        <begin position="33"/>
        <end position="53"/>
    </location>
</feature>
<dbReference type="GeneID" id="30993066"/>
<keyword evidence="4 7" id="KW-0472">Membrane</keyword>
<dbReference type="GO" id="GO:0015513">
    <property type="term" value="F:high-affinity secondary active nitrite transmembrane transporter activity"/>
    <property type="evidence" value="ECO:0007669"/>
    <property type="project" value="TreeGrafter"/>
</dbReference>
<comment type="subcellular location">
    <subcellularLocation>
        <location evidence="1">Membrane</location>
        <topology evidence="1">Multi-pass membrane protein</topology>
    </subcellularLocation>
</comment>
<dbReference type="RefSeq" id="XP_020077293.1">
    <property type="nucleotide sequence ID" value="XM_020218516.1"/>
</dbReference>
<name>A0A1E4RLV7_9ASCO</name>
<dbReference type="STRING" id="984485.A0A1E4RLV7"/>
<evidence type="ECO:0000313" key="8">
    <source>
        <dbReference type="EMBL" id="ODV68226.1"/>
    </source>
</evidence>
<organism evidence="8 9">
    <name type="scientific">Hyphopichia burtonii NRRL Y-1933</name>
    <dbReference type="NCBI Taxonomy" id="984485"/>
    <lineage>
        <taxon>Eukaryota</taxon>
        <taxon>Fungi</taxon>
        <taxon>Dikarya</taxon>
        <taxon>Ascomycota</taxon>
        <taxon>Saccharomycotina</taxon>
        <taxon>Pichiomycetes</taxon>
        <taxon>Debaryomycetaceae</taxon>
        <taxon>Hyphopichia</taxon>
    </lineage>
</organism>
<feature type="region of interest" description="Disordered" evidence="6">
    <location>
        <begin position="490"/>
        <end position="556"/>
    </location>
</feature>
<evidence type="ECO:0000256" key="3">
    <source>
        <dbReference type="ARBA" id="ARBA00022989"/>
    </source>
</evidence>
<dbReference type="Pfam" id="PF01226">
    <property type="entry name" value="Form_Nir_trans"/>
    <property type="match status" value="1"/>
</dbReference>
<dbReference type="OrthoDB" id="4829at2759"/>
<evidence type="ECO:0000256" key="2">
    <source>
        <dbReference type="ARBA" id="ARBA00022692"/>
    </source>
</evidence>
<keyword evidence="2 7" id="KW-0812">Transmembrane</keyword>
<dbReference type="InterPro" id="IPR023271">
    <property type="entry name" value="Aquaporin-like"/>
</dbReference>
<dbReference type="NCBIfam" id="TIGR00790">
    <property type="entry name" value="fnt"/>
    <property type="match status" value="1"/>
</dbReference>
<feature type="transmembrane region" description="Helical" evidence="7">
    <location>
        <begin position="68"/>
        <end position="89"/>
    </location>
</feature>
<dbReference type="GO" id="GO:2001225">
    <property type="term" value="P:regulation of chloride transport"/>
    <property type="evidence" value="ECO:0007669"/>
    <property type="project" value="EnsemblFungi"/>
</dbReference>
<feature type="compositionally biased region" description="Basic and acidic residues" evidence="6">
    <location>
        <begin position="527"/>
        <end position="537"/>
    </location>
</feature>
<feature type="transmembrane region" description="Helical" evidence="7">
    <location>
        <begin position="96"/>
        <end position="119"/>
    </location>
</feature>
<comment type="similarity">
    <text evidence="5">Belongs to the FNT transporter (TC 1.A.16) family.</text>
</comment>
<dbReference type="PANTHER" id="PTHR30520:SF6">
    <property type="entry name" value="FORMATE_NITRATE FAMILY TRANSPORTER (EUROFUNG)"/>
    <property type="match status" value="1"/>
</dbReference>
<evidence type="ECO:0000256" key="4">
    <source>
        <dbReference type="ARBA" id="ARBA00023136"/>
    </source>
</evidence>
<keyword evidence="9" id="KW-1185">Reference proteome</keyword>
<dbReference type="Proteomes" id="UP000095085">
    <property type="component" value="Unassembled WGS sequence"/>
</dbReference>
<feature type="region of interest" description="Disordered" evidence="6">
    <location>
        <begin position="416"/>
        <end position="449"/>
    </location>
</feature>
<dbReference type="GO" id="GO:0015707">
    <property type="term" value="P:nitrite transport"/>
    <property type="evidence" value="ECO:0007669"/>
    <property type="project" value="TreeGrafter"/>
</dbReference>
<protein>
    <submittedName>
        <fullName evidence="8">Formate/nitrite transporter</fullName>
    </submittedName>
</protein>
<feature type="compositionally biased region" description="Polar residues" evidence="6">
    <location>
        <begin position="419"/>
        <end position="449"/>
    </location>
</feature>
<feature type="region of interest" description="Disordered" evidence="6">
    <location>
        <begin position="286"/>
        <end position="385"/>
    </location>
</feature>
<dbReference type="GO" id="GO:0006821">
    <property type="term" value="P:chloride transport"/>
    <property type="evidence" value="ECO:0007669"/>
    <property type="project" value="EnsemblFungi"/>
</dbReference>
<feature type="compositionally biased region" description="Polar residues" evidence="6">
    <location>
        <begin position="322"/>
        <end position="349"/>
    </location>
</feature>
<evidence type="ECO:0000256" key="5">
    <source>
        <dbReference type="ARBA" id="ARBA00049660"/>
    </source>
</evidence>